<dbReference type="Proteomes" id="UP000005019">
    <property type="component" value="Unassembled WGS sequence"/>
</dbReference>
<reference evidence="2 3" key="1">
    <citation type="journal article" date="2011" name="J. Bacteriol.">
        <title>Genome sequence of Methyloversatilis universalis FAM5T, a methylotrophic representative of the order Rhodocyclales.</title>
        <authorList>
            <person name="Kittichotirat W."/>
            <person name="Good N.M."/>
            <person name="Hall R."/>
            <person name="Bringel F."/>
            <person name="Lajus A."/>
            <person name="Medigue C."/>
            <person name="Smalley N.E."/>
            <person name="Beck D."/>
            <person name="Bumgarner R."/>
            <person name="Vuilleumier S."/>
            <person name="Kalyuzhnaya M.G."/>
        </authorList>
    </citation>
    <scope>NUCLEOTIDE SEQUENCE [LARGE SCALE GENOMIC DNA]</scope>
    <source>
        <strain evidence="3">ATCC BAA-1314 / JCM 13912 / FAM5</strain>
    </source>
</reference>
<proteinExistence type="predicted"/>
<name>F5RHH2_METUF</name>
<keyword evidence="3" id="KW-1185">Reference proteome</keyword>
<dbReference type="STRING" id="1000565.METUNv1_03769"/>
<sequence>MLSVVIPAHDAARWIGDALASVHAQPVHLPVEVVVVTDRCRDNTAAIARAAGARVIDSPAPGAAAARNAGVDASHGAFIAFLDADDLWPADSLGDRLALLESLPEAALVFGDCRQFDDDGHGMQRPHRQTLFESGRLDAGFFGHPQRVIDPLTRLLDAGFITTGSVIMRREAFLALDGFDPTLALVEDLDLWLRAALRHTVLWHPALALLRRRHGANLSRDAHAMARAHIAVLERVARLPEASAHRARIAALRGRALRGLARQEAAAHPLQALGHLLQSLRP</sequence>
<gene>
    <name evidence="2" type="ORF">METUNv1_03769</name>
</gene>
<organism evidence="2 3">
    <name type="scientific">Methyloversatilis universalis (strain ATCC BAA-1314 / DSM 25237 / JCM 13912 / CCUG 52030 / FAM5)</name>
    <dbReference type="NCBI Taxonomy" id="1000565"/>
    <lineage>
        <taxon>Bacteria</taxon>
        <taxon>Pseudomonadati</taxon>
        <taxon>Pseudomonadota</taxon>
        <taxon>Betaproteobacteria</taxon>
        <taxon>Nitrosomonadales</taxon>
        <taxon>Sterolibacteriaceae</taxon>
        <taxon>Methyloversatilis</taxon>
    </lineage>
</organism>
<evidence type="ECO:0000259" key="1">
    <source>
        <dbReference type="Pfam" id="PF00535"/>
    </source>
</evidence>
<dbReference type="AlphaFoldDB" id="F5RHH2"/>
<feature type="domain" description="Glycosyltransferase 2-like" evidence="1">
    <location>
        <begin position="3"/>
        <end position="173"/>
    </location>
</feature>
<comment type="caution">
    <text evidence="2">The sequence shown here is derived from an EMBL/GenBank/DDBJ whole genome shotgun (WGS) entry which is preliminary data.</text>
</comment>
<dbReference type="RefSeq" id="WP_008064368.1">
    <property type="nucleotide sequence ID" value="NZ_AFHG01000059.1"/>
</dbReference>
<dbReference type="OrthoDB" id="9805612at2"/>
<dbReference type="SUPFAM" id="SSF53448">
    <property type="entry name" value="Nucleotide-diphospho-sugar transferases"/>
    <property type="match status" value="1"/>
</dbReference>
<dbReference type="eggNOG" id="COG1216">
    <property type="taxonomic scope" value="Bacteria"/>
</dbReference>
<dbReference type="EMBL" id="AFHG01000059">
    <property type="protein sequence ID" value="EGK69804.1"/>
    <property type="molecule type" value="Genomic_DNA"/>
</dbReference>
<protein>
    <recommendedName>
        <fullName evidence="1">Glycosyltransferase 2-like domain-containing protein</fullName>
    </recommendedName>
</protein>
<dbReference type="Gene3D" id="3.90.550.10">
    <property type="entry name" value="Spore Coat Polysaccharide Biosynthesis Protein SpsA, Chain A"/>
    <property type="match status" value="1"/>
</dbReference>
<dbReference type="InterPro" id="IPR029044">
    <property type="entry name" value="Nucleotide-diphossugar_trans"/>
</dbReference>
<dbReference type="InterPro" id="IPR001173">
    <property type="entry name" value="Glyco_trans_2-like"/>
</dbReference>
<dbReference type="GO" id="GO:0044010">
    <property type="term" value="P:single-species biofilm formation"/>
    <property type="evidence" value="ECO:0007669"/>
    <property type="project" value="TreeGrafter"/>
</dbReference>
<dbReference type="PANTHER" id="PTHR43685">
    <property type="entry name" value="GLYCOSYLTRANSFERASE"/>
    <property type="match status" value="1"/>
</dbReference>
<accession>F5RHH2</accession>
<dbReference type="Pfam" id="PF00535">
    <property type="entry name" value="Glycos_transf_2"/>
    <property type="match status" value="1"/>
</dbReference>
<evidence type="ECO:0000313" key="2">
    <source>
        <dbReference type="EMBL" id="EGK69804.1"/>
    </source>
</evidence>
<dbReference type="InterPro" id="IPR050834">
    <property type="entry name" value="Glycosyltransf_2"/>
</dbReference>
<dbReference type="PANTHER" id="PTHR43685:SF2">
    <property type="entry name" value="GLYCOSYLTRANSFERASE 2-LIKE DOMAIN-CONTAINING PROTEIN"/>
    <property type="match status" value="1"/>
</dbReference>
<evidence type="ECO:0000313" key="3">
    <source>
        <dbReference type="Proteomes" id="UP000005019"/>
    </source>
</evidence>